<gene>
    <name evidence="8" type="ORF">Airi01_037600</name>
</gene>
<dbReference type="Pfam" id="PF00067">
    <property type="entry name" value="p450"/>
    <property type="match status" value="1"/>
</dbReference>
<dbReference type="GO" id="GO:0016705">
    <property type="term" value="F:oxidoreductase activity, acting on paired donors, with incorporation or reduction of molecular oxygen"/>
    <property type="evidence" value="ECO:0007669"/>
    <property type="project" value="InterPro"/>
</dbReference>
<name>A0A9W6RGV0_9ACTN</name>
<evidence type="ECO:0000256" key="2">
    <source>
        <dbReference type="ARBA" id="ARBA00022617"/>
    </source>
</evidence>
<evidence type="ECO:0000313" key="9">
    <source>
        <dbReference type="Proteomes" id="UP001165135"/>
    </source>
</evidence>
<dbReference type="GO" id="GO:0004497">
    <property type="term" value="F:monooxygenase activity"/>
    <property type="evidence" value="ECO:0007669"/>
    <property type="project" value="UniProtKB-KW"/>
</dbReference>
<keyword evidence="5 7" id="KW-0408">Iron</keyword>
<dbReference type="RefSeq" id="WP_285622603.1">
    <property type="nucleotide sequence ID" value="NZ_BSTJ01000004.1"/>
</dbReference>
<dbReference type="InterPro" id="IPR001128">
    <property type="entry name" value="Cyt_P450"/>
</dbReference>
<comment type="caution">
    <text evidence="8">The sequence shown here is derived from an EMBL/GenBank/DDBJ whole genome shotgun (WGS) entry which is preliminary data.</text>
</comment>
<dbReference type="FunFam" id="1.10.630.10:FF:000018">
    <property type="entry name" value="Cytochrome P450 monooxygenase"/>
    <property type="match status" value="1"/>
</dbReference>
<dbReference type="SUPFAM" id="SSF48264">
    <property type="entry name" value="Cytochrome P450"/>
    <property type="match status" value="1"/>
</dbReference>
<keyword evidence="3 7" id="KW-0479">Metal-binding</keyword>
<organism evidence="8 9">
    <name type="scientific">Actinoallomurus iriomotensis</name>
    <dbReference type="NCBI Taxonomy" id="478107"/>
    <lineage>
        <taxon>Bacteria</taxon>
        <taxon>Bacillati</taxon>
        <taxon>Actinomycetota</taxon>
        <taxon>Actinomycetes</taxon>
        <taxon>Streptosporangiales</taxon>
        <taxon>Thermomonosporaceae</taxon>
        <taxon>Actinoallomurus</taxon>
    </lineage>
</organism>
<dbReference type="InterPro" id="IPR002397">
    <property type="entry name" value="Cyt_P450_B"/>
</dbReference>
<dbReference type="Proteomes" id="UP001165135">
    <property type="component" value="Unassembled WGS sequence"/>
</dbReference>
<keyword evidence="6 7" id="KW-0503">Monooxygenase</keyword>
<dbReference type="AlphaFoldDB" id="A0A9W6RGV0"/>
<protein>
    <submittedName>
        <fullName evidence="8">Cytochrome P450</fullName>
    </submittedName>
</protein>
<dbReference type="Gene3D" id="1.10.630.10">
    <property type="entry name" value="Cytochrome P450"/>
    <property type="match status" value="1"/>
</dbReference>
<accession>A0A9W6RGV0</accession>
<reference evidence="8" key="1">
    <citation type="submission" date="2023-03" db="EMBL/GenBank/DDBJ databases">
        <title>Actinoallomurus iriomotensis NBRC 103681.</title>
        <authorList>
            <person name="Ichikawa N."/>
            <person name="Sato H."/>
            <person name="Tonouchi N."/>
        </authorList>
    </citation>
    <scope>NUCLEOTIDE SEQUENCE</scope>
    <source>
        <strain evidence="8">NBRC 103681</strain>
    </source>
</reference>
<dbReference type="PANTHER" id="PTHR46696:SF1">
    <property type="entry name" value="CYTOCHROME P450 YJIB-RELATED"/>
    <property type="match status" value="1"/>
</dbReference>
<dbReference type="GO" id="GO:0005506">
    <property type="term" value="F:iron ion binding"/>
    <property type="evidence" value="ECO:0007669"/>
    <property type="project" value="InterPro"/>
</dbReference>
<evidence type="ECO:0000256" key="6">
    <source>
        <dbReference type="ARBA" id="ARBA00023033"/>
    </source>
</evidence>
<dbReference type="InterPro" id="IPR036396">
    <property type="entry name" value="Cyt_P450_sf"/>
</dbReference>
<evidence type="ECO:0000256" key="1">
    <source>
        <dbReference type="ARBA" id="ARBA00010617"/>
    </source>
</evidence>
<keyword evidence="4 7" id="KW-0560">Oxidoreductase</keyword>
<dbReference type="EMBL" id="BSTJ01000004">
    <property type="protein sequence ID" value="GLY75493.1"/>
    <property type="molecule type" value="Genomic_DNA"/>
</dbReference>
<evidence type="ECO:0000256" key="3">
    <source>
        <dbReference type="ARBA" id="ARBA00022723"/>
    </source>
</evidence>
<dbReference type="PANTHER" id="PTHR46696">
    <property type="entry name" value="P450, PUTATIVE (EUROFUNG)-RELATED"/>
    <property type="match status" value="1"/>
</dbReference>
<dbReference type="PROSITE" id="PS00086">
    <property type="entry name" value="CYTOCHROME_P450"/>
    <property type="match status" value="1"/>
</dbReference>
<evidence type="ECO:0000313" key="8">
    <source>
        <dbReference type="EMBL" id="GLY75493.1"/>
    </source>
</evidence>
<sequence>MHADPIAFPFAWPSPLEPPKELLTLRDRPVVPAVLPDGSTAWLVTRYEDIRTVLSDPRLSRNRNRPDGERMVKERKKAIGFVDMDPPEHTRMRRVLARAFTAGRVERMRPLIREAARELLAAMTSGSPPADLLASFAAPFSVRVLGDLLGVPRDEQDALCSASAREMWLRMQGLVAARRETPANDLISALIEVGDSEDGRLSEHELLHWCVAILMAGNETTATELGGLVVTLLGHPDQLALLRDDLSLMRGAVDELLRCQVVGCSLSMLRYVKEDIEVAGVTVPKGASLICVLESANYDETVFPEPFRLDITRGGNHHLAFSVGPHYCLGAALARVQLEIALEELLVTLPGLRLAVPVGELRRHDDSFMQGFVQVPVAW</sequence>
<dbReference type="PRINTS" id="PR00385">
    <property type="entry name" value="P450"/>
</dbReference>
<evidence type="ECO:0000256" key="7">
    <source>
        <dbReference type="RuleBase" id="RU000461"/>
    </source>
</evidence>
<dbReference type="GO" id="GO:0020037">
    <property type="term" value="F:heme binding"/>
    <property type="evidence" value="ECO:0007669"/>
    <property type="project" value="InterPro"/>
</dbReference>
<evidence type="ECO:0000256" key="5">
    <source>
        <dbReference type="ARBA" id="ARBA00023004"/>
    </source>
</evidence>
<keyword evidence="2 7" id="KW-0349">Heme</keyword>
<comment type="similarity">
    <text evidence="1 7">Belongs to the cytochrome P450 family.</text>
</comment>
<dbReference type="CDD" id="cd11031">
    <property type="entry name" value="Cyp158A-like"/>
    <property type="match status" value="1"/>
</dbReference>
<evidence type="ECO:0000256" key="4">
    <source>
        <dbReference type="ARBA" id="ARBA00023002"/>
    </source>
</evidence>
<dbReference type="InterPro" id="IPR017972">
    <property type="entry name" value="Cyt_P450_CS"/>
</dbReference>
<proteinExistence type="inferred from homology"/>
<dbReference type="PRINTS" id="PR00359">
    <property type="entry name" value="BP450"/>
</dbReference>